<proteinExistence type="predicted"/>
<dbReference type="Gene3D" id="1.20.1440.30">
    <property type="entry name" value="Biosynthetic Protein domain"/>
    <property type="match status" value="1"/>
</dbReference>
<dbReference type="Gene3D" id="3.40.1660.10">
    <property type="entry name" value="EreA-like (biosynthetic domain)"/>
    <property type="match status" value="1"/>
</dbReference>
<comment type="caution">
    <text evidence="1">The sequence shown here is derived from an EMBL/GenBank/DDBJ whole genome shotgun (WGS) entry which is preliminary data.</text>
</comment>
<dbReference type="Pfam" id="PF05139">
    <property type="entry name" value="Erythro_esteras"/>
    <property type="match status" value="1"/>
</dbReference>
<dbReference type="EMBL" id="VCKZ01000242">
    <property type="protein sequence ID" value="TMR33174.1"/>
    <property type="molecule type" value="Genomic_DNA"/>
</dbReference>
<dbReference type="PANTHER" id="PTHR31299">
    <property type="entry name" value="ESTERASE, PUTATIVE (AFU_ORTHOLOGUE AFUA_1G05850)-RELATED"/>
    <property type="match status" value="1"/>
</dbReference>
<dbReference type="InterPro" id="IPR007815">
    <property type="entry name" value="Emycin_Estase"/>
</dbReference>
<protein>
    <submittedName>
        <fullName evidence="1">Erythromycin esterase family protein</fullName>
    </submittedName>
</protein>
<evidence type="ECO:0000313" key="1">
    <source>
        <dbReference type="EMBL" id="TMR33174.1"/>
    </source>
</evidence>
<accession>A0A5S4GKX8</accession>
<dbReference type="AlphaFoldDB" id="A0A5S4GKX8"/>
<dbReference type="InterPro" id="IPR052036">
    <property type="entry name" value="Hydrolase/PRTase-associated"/>
</dbReference>
<dbReference type="PANTHER" id="PTHR31299:SF0">
    <property type="entry name" value="ESTERASE, PUTATIVE (AFU_ORTHOLOGUE AFUA_1G05850)-RELATED"/>
    <property type="match status" value="1"/>
</dbReference>
<dbReference type="GO" id="GO:0046677">
    <property type="term" value="P:response to antibiotic"/>
    <property type="evidence" value="ECO:0007669"/>
    <property type="project" value="InterPro"/>
</dbReference>
<gene>
    <name evidence="1" type="ORF">ETD96_27990</name>
</gene>
<keyword evidence="2" id="KW-1185">Reference proteome</keyword>
<reference evidence="1 2" key="1">
    <citation type="submission" date="2019-05" db="EMBL/GenBank/DDBJ databases">
        <title>Draft genome sequence of Actinomadura geliboluensis A8036.</title>
        <authorList>
            <person name="Saricaoglu S."/>
            <person name="Isik K."/>
        </authorList>
    </citation>
    <scope>NUCLEOTIDE SEQUENCE [LARGE SCALE GENOMIC DNA]</scope>
    <source>
        <strain evidence="1 2">A8036</strain>
    </source>
</reference>
<dbReference type="RefSeq" id="WP_138639487.1">
    <property type="nucleotide sequence ID" value="NZ_VCKZ01000242.1"/>
</dbReference>
<dbReference type="Proteomes" id="UP000305238">
    <property type="component" value="Unassembled WGS sequence"/>
</dbReference>
<organism evidence="1 2">
    <name type="scientific">Actinomadura geliboluensis</name>
    <dbReference type="NCBI Taxonomy" id="882440"/>
    <lineage>
        <taxon>Bacteria</taxon>
        <taxon>Bacillati</taxon>
        <taxon>Actinomycetota</taxon>
        <taxon>Actinomycetes</taxon>
        <taxon>Streptosporangiales</taxon>
        <taxon>Thermomonosporaceae</taxon>
        <taxon>Actinomadura</taxon>
    </lineage>
</organism>
<evidence type="ECO:0000313" key="2">
    <source>
        <dbReference type="Proteomes" id="UP000305238"/>
    </source>
</evidence>
<sequence>MTQKIRDFVPASCELLALGEPAHPSQEPAFGDVRNALFAALADQGFRSLALETDRVAALAVDDYVQHGTGTLDTAMAGGFSHGFGGLDANRRLVAWMREYNEGRPAGERLAFHGFDVPAENMSAPSPRRHLEYARDYLGLDLDLAALLGPDDRWSRQEAILDPAESLGDGPEAARSRAVADAMLTSLYARAPELIAATSRAAWFRARTHLTAGLGLLRYHAQAARRIEESARISGLMATRDALMAQNLLEIRTIEAERGPTLVFAHNSHLQRNPSSMSMAGMEVGWSSAGAIAGSLLGGRYTVIIGSMGRSEALGLGEPEPDTYEGFLQRNTTTWSLTSAAEIPPARTRADMTPGRHYAALTQTTVAAADAVLHVGVAGVQAADG</sequence>
<name>A0A5S4GKX8_9ACTN</name>
<dbReference type="Gene3D" id="3.30.1870.10">
    <property type="entry name" value="EreA-like, domain 2"/>
    <property type="match status" value="1"/>
</dbReference>
<dbReference type="SUPFAM" id="SSF159501">
    <property type="entry name" value="EreA/ChaN-like"/>
    <property type="match status" value="1"/>
</dbReference>
<dbReference type="CDD" id="cd14728">
    <property type="entry name" value="Ere-like"/>
    <property type="match status" value="1"/>
</dbReference>
<dbReference type="OrthoDB" id="4329964at2"/>